<dbReference type="GO" id="GO:0016491">
    <property type="term" value="F:oxidoreductase activity"/>
    <property type="evidence" value="ECO:0007669"/>
    <property type="project" value="UniProtKB-KW"/>
</dbReference>
<dbReference type="Gene3D" id="1.10.1530.10">
    <property type="match status" value="1"/>
</dbReference>
<dbReference type="EMBL" id="CADIKI010000036">
    <property type="protein sequence ID" value="CAB3810438.1"/>
    <property type="molecule type" value="Genomic_DNA"/>
</dbReference>
<keyword evidence="4" id="KW-1185">Reference proteome</keyword>
<proteinExistence type="inferred from homology"/>
<accession>A0A6J5H3I3</accession>
<comment type="similarity">
    <text evidence="1">Belongs to the LDH2/MDH2 oxidoreductase family.</text>
</comment>
<keyword evidence="2 3" id="KW-0560">Oxidoreductase</keyword>
<dbReference type="EC" id="1.1.1.-" evidence="3"/>
<dbReference type="InterPro" id="IPR003767">
    <property type="entry name" value="Malate/L-lactate_DH-like"/>
</dbReference>
<dbReference type="SUPFAM" id="SSF89733">
    <property type="entry name" value="L-sulfolactate dehydrogenase-like"/>
    <property type="match status" value="1"/>
</dbReference>
<evidence type="ECO:0000313" key="4">
    <source>
        <dbReference type="Proteomes" id="UP000494252"/>
    </source>
</evidence>
<dbReference type="Proteomes" id="UP000494252">
    <property type="component" value="Unassembled WGS sequence"/>
</dbReference>
<reference evidence="3 4" key="1">
    <citation type="submission" date="2020-04" db="EMBL/GenBank/DDBJ databases">
        <authorList>
            <person name="De Canck E."/>
        </authorList>
    </citation>
    <scope>NUCLEOTIDE SEQUENCE [LARGE SCALE GENOMIC DNA]</scope>
    <source>
        <strain evidence="3 4">LMG 27177</strain>
    </source>
</reference>
<gene>
    <name evidence="3" type="primary">yjmC_2</name>
    <name evidence="3" type="ORF">LMG27177_07205</name>
</gene>
<sequence length="333" mass="34897">MRVSIEAGRELVRQCFTAQGYSEADASVIADQIIDIELRGAHFGGFSRALSLCEMAAERGLTREAPAIVRETDALIHLDGGGNIGYTVARKVTLAAIQKAKAIGVGIGAAYNTFFTGQYAHYVEMATKENLVAIAFGSSGAWVAPHGTTEAKMGANPFAIGIPTLGDPVIVDIGTSAAMVGDLRLAARTGKPLPPGVAFDKCGLSTTDALEALEGGAIASWGGHKGSGIAITLQMLGLMIGASGLPRNDRNCGYLVILLDPERFGDCDSFLKAVEEYGAAVTASVAGSSGNVRLPFSRSARERRERERLGYFDVPDGIYEQMTAIAAAVPKKL</sequence>
<dbReference type="InterPro" id="IPR043144">
    <property type="entry name" value="Mal/L-sulf/L-lact_DH-like_ah"/>
</dbReference>
<dbReference type="PANTHER" id="PTHR11091:SF0">
    <property type="entry name" value="MALATE DEHYDROGENASE"/>
    <property type="match status" value="1"/>
</dbReference>
<evidence type="ECO:0000256" key="2">
    <source>
        <dbReference type="ARBA" id="ARBA00023002"/>
    </source>
</evidence>
<dbReference type="InterPro" id="IPR043143">
    <property type="entry name" value="Mal/L-sulf/L-lact_DH-like_NADP"/>
</dbReference>
<dbReference type="AlphaFoldDB" id="A0A6J5H3I3"/>
<evidence type="ECO:0000256" key="1">
    <source>
        <dbReference type="ARBA" id="ARBA00006056"/>
    </source>
</evidence>
<dbReference type="Pfam" id="PF02615">
    <property type="entry name" value="Ldh_2"/>
    <property type="match status" value="1"/>
</dbReference>
<dbReference type="PANTHER" id="PTHR11091">
    <property type="entry name" value="OXIDOREDUCTASE-RELATED"/>
    <property type="match status" value="1"/>
</dbReference>
<dbReference type="Gene3D" id="3.30.1370.60">
    <property type="entry name" value="Hypothetical oxidoreductase yiak, domain 2"/>
    <property type="match status" value="1"/>
</dbReference>
<name>A0A6J5H3I3_9BURK</name>
<protein>
    <submittedName>
        <fullName evidence="3">Putative oxidoreductase YjmC</fullName>
        <ecNumber evidence="3">1.1.1.-</ecNumber>
    </submittedName>
</protein>
<evidence type="ECO:0000313" key="3">
    <source>
        <dbReference type="EMBL" id="CAB3810438.1"/>
    </source>
</evidence>
<organism evidence="3 4">
    <name type="scientific">Paraburkholderia fynbosensis</name>
    <dbReference type="NCBI Taxonomy" id="1200993"/>
    <lineage>
        <taxon>Bacteria</taxon>
        <taxon>Pseudomonadati</taxon>
        <taxon>Pseudomonadota</taxon>
        <taxon>Betaproteobacteria</taxon>
        <taxon>Burkholderiales</taxon>
        <taxon>Burkholderiaceae</taxon>
        <taxon>Paraburkholderia</taxon>
    </lineage>
</organism>
<dbReference type="InterPro" id="IPR036111">
    <property type="entry name" value="Mal/L-sulfo/L-lacto_DH-like_sf"/>
</dbReference>
<dbReference type="RefSeq" id="WP_175166167.1">
    <property type="nucleotide sequence ID" value="NZ_CADIKI010000036.1"/>
</dbReference>